<evidence type="ECO:0000313" key="3">
    <source>
        <dbReference type="Proteomes" id="UP001153709"/>
    </source>
</evidence>
<dbReference type="Proteomes" id="UP001153709">
    <property type="component" value="Chromosome 3"/>
</dbReference>
<feature type="compositionally biased region" description="Basic and acidic residues" evidence="1">
    <location>
        <begin position="1"/>
        <end position="35"/>
    </location>
</feature>
<proteinExistence type="predicted"/>
<dbReference type="AlphaFoldDB" id="A0A9N9SXT8"/>
<organism evidence="2 3">
    <name type="scientific">Diabrotica balteata</name>
    <name type="common">Banded cucumber beetle</name>
    <dbReference type="NCBI Taxonomy" id="107213"/>
    <lineage>
        <taxon>Eukaryota</taxon>
        <taxon>Metazoa</taxon>
        <taxon>Ecdysozoa</taxon>
        <taxon>Arthropoda</taxon>
        <taxon>Hexapoda</taxon>
        <taxon>Insecta</taxon>
        <taxon>Pterygota</taxon>
        <taxon>Neoptera</taxon>
        <taxon>Endopterygota</taxon>
        <taxon>Coleoptera</taxon>
        <taxon>Polyphaga</taxon>
        <taxon>Cucujiformia</taxon>
        <taxon>Chrysomeloidea</taxon>
        <taxon>Chrysomelidae</taxon>
        <taxon>Galerucinae</taxon>
        <taxon>Diabroticina</taxon>
        <taxon>Diabroticites</taxon>
        <taxon>Diabrotica</taxon>
    </lineage>
</organism>
<dbReference type="OrthoDB" id="6782755at2759"/>
<dbReference type="EMBL" id="OU898278">
    <property type="protein sequence ID" value="CAG9831559.1"/>
    <property type="molecule type" value="Genomic_DNA"/>
</dbReference>
<evidence type="ECO:0000256" key="1">
    <source>
        <dbReference type="SAM" id="MobiDB-lite"/>
    </source>
</evidence>
<feature type="region of interest" description="Disordered" evidence="1">
    <location>
        <begin position="1"/>
        <end position="40"/>
    </location>
</feature>
<gene>
    <name evidence="2" type="ORF">DIABBA_LOCUS5140</name>
</gene>
<keyword evidence="3" id="KW-1185">Reference proteome</keyword>
<evidence type="ECO:0000313" key="2">
    <source>
        <dbReference type="EMBL" id="CAG9831559.1"/>
    </source>
</evidence>
<sequence>MSSNKLTDEGKRMRRGDEEGEKEDFKRSRNVDRTPIKGSGVEMKDEMMEILKQLALDVKHIKRNQRVYAEELKEFRAEN</sequence>
<accession>A0A9N9SXT8</accession>
<reference evidence="2" key="1">
    <citation type="submission" date="2022-01" db="EMBL/GenBank/DDBJ databases">
        <authorList>
            <person name="King R."/>
        </authorList>
    </citation>
    <scope>NUCLEOTIDE SEQUENCE</scope>
</reference>
<protein>
    <submittedName>
        <fullName evidence="2">Uncharacterized protein</fullName>
    </submittedName>
</protein>
<name>A0A9N9SXT8_DIABA</name>